<sequence length="38" mass="4221">MYHHAHITKETPAVITTDWTSTQLKATTVVPESKIVQG</sequence>
<accession>A0A0A9EWY4</accession>
<dbReference type="EMBL" id="GBRH01194412">
    <property type="protein sequence ID" value="JAE03484.1"/>
    <property type="molecule type" value="Transcribed_RNA"/>
</dbReference>
<reference evidence="1" key="2">
    <citation type="journal article" date="2015" name="Data Brief">
        <title>Shoot transcriptome of the giant reed, Arundo donax.</title>
        <authorList>
            <person name="Barrero R.A."/>
            <person name="Guerrero F.D."/>
            <person name="Moolhuijzen P."/>
            <person name="Goolsby J.A."/>
            <person name="Tidwell J."/>
            <person name="Bellgard S.E."/>
            <person name="Bellgard M.I."/>
        </authorList>
    </citation>
    <scope>NUCLEOTIDE SEQUENCE</scope>
    <source>
        <tissue evidence="1">Shoot tissue taken approximately 20 cm above the soil surface</tissue>
    </source>
</reference>
<organism evidence="1">
    <name type="scientific">Arundo donax</name>
    <name type="common">Giant reed</name>
    <name type="synonym">Donax arundinaceus</name>
    <dbReference type="NCBI Taxonomy" id="35708"/>
    <lineage>
        <taxon>Eukaryota</taxon>
        <taxon>Viridiplantae</taxon>
        <taxon>Streptophyta</taxon>
        <taxon>Embryophyta</taxon>
        <taxon>Tracheophyta</taxon>
        <taxon>Spermatophyta</taxon>
        <taxon>Magnoliopsida</taxon>
        <taxon>Liliopsida</taxon>
        <taxon>Poales</taxon>
        <taxon>Poaceae</taxon>
        <taxon>PACMAD clade</taxon>
        <taxon>Arundinoideae</taxon>
        <taxon>Arundineae</taxon>
        <taxon>Arundo</taxon>
    </lineage>
</organism>
<dbReference type="AlphaFoldDB" id="A0A0A9EWY4"/>
<evidence type="ECO:0000313" key="1">
    <source>
        <dbReference type="EMBL" id="JAE03484.1"/>
    </source>
</evidence>
<reference evidence="1" key="1">
    <citation type="submission" date="2014-09" db="EMBL/GenBank/DDBJ databases">
        <authorList>
            <person name="Magalhaes I.L.F."/>
            <person name="Oliveira U."/>
            <person name="Santos F.R."/>
            <person name="Vidigal T.H.D.A."/>
            <person name="Brescovit A.D."/>
            <person name="Santos A.J."/>
        </authorList>
    </citation>
    <scope>NUCLEOTIDE SEQUENCE</scope>
    <source>
        <tissue evidence="1">Shoot tissue taken approximately 20 cm above the soil surface</tissue>
    </source>
</reference>
<proteinExistence type="predicted"/>
<protein>
    <submittedName>
        <fullName evidence="1">Uncharacterized protein</fullName>
    </submittedName>
</protein>
<name>A0A0A9EWY4_ARUDO</name>